<dbReference type="CDD" id="cd20071">
    <property type="entry name" value="SET_SMYD"/>
    <property type="match status" value="1"/>
</dbReference>
<proteinExistence type="predicted"/>
<evidence type="ECO:0000313" key="2">
    <source>
        <dbReference type="EMBL" id="KAK8024516.1"/>
    </source>
</evidence>
<dbReference type="InterPro" id="IPR046341">
    <property type="entry name" value="SET_dom_sf"/>
</dbReference>
<dbReference type="InterPro" id="IPR053209">
    <property type="entry name" value="Gramillin-biosynth_MTr"/>
</dbReference>
<dbReference type="Gene3D" id="2.170.270.10">
    <property type="entry name" value="SET domain"/>
    <property type="match status" value="1"/>
</dbReference>
<protein>
    <recommendedName>
        <fullName evidence="1">SET domain-containing protein</fullName>
    </recommendedName>
</protein>
<gene>
    <name evidence="2" type="ORF">PG993_012582</name>
</gene>
<dbReference type="EMBL" id="JAQQWK010000011">
    <property type="protein sequence ID" value="KAK8024516.1"/>
    <property type="molecule type" value="Genomic_DNA"/>
</dbReference>
<dbReference type="Pfam" id="PF00856">
    <property type="entry name" value="SET"/>
    <property type="match status" value="1"/>
</dbReference>
<name>A0ABR1S4N0_9PEZI</name>
<keyword evidence="3" id="KW-1185">Reference proteome</keyword>
<accession>A0ABR1S4N0</accession>
<sequence>MAEPRVPIKWREAFFNIHGKPGHSQPSPLVTWKSLKHRRQSETGNYDFPSMYQEAEADPPLVDCATFAKPVEVRKSLAERGSGLFTTQNVSAGDLLLCEKALGYAWAEEQFACRSNRPGYLAFSDTKVGLVGGQARLLAQLIQKLRLNPEIQSLFQQLYCGEYKAVADLVVDGQSVVDTFHVAKVIALSGMGAPRSSRADFQVQQKNRKRGFSQPGYFSCGLWSLASHINHCCIANCRRSFIGDMLILRATRDLAEGDELFFNYYAGPNNGGLFSREAQRKLTRVWGYTCQCNFCTTRSQLPPAALWKRPLDLIRQITDLIYNHPSRAMQVNGSRVRSLLGEVQGLEELTKLRSYHIVYSVPNPESTNFHLGLASIHVWLKDSPEIVAINLLDGLRCLGFDITAYPPNPRGILTPAQFIVTSWGVATDIVLSVFSMLITVYKTLCSELLPAVRGYGRRVYSMMMGQEATAAYDFVDLSPEAQIETIHAALG</sequence>
<feature type="domain" description="SET" evidence="1">
    <location>
        <begin position="69"/>
        <end position="265"/>
    </location>
</feature>
<dbReference type="PANTHER" id="PTHR47643:SF2">
    <property type="entry name" value="TPR DOMAIN PROTEIN (AFU_ORTHOLOGUE AFUA_5G12710)"/>
    <property type="match status" value="1"/>
</dbReference>
<evidence type="ECO:0000259" key="1">
    <source>
        <dbReference type="PROSITE" id="PS50280"/>
    </source>
</evidence>
<dbReference type="InterPro" id="IPR001214">
    <property type="entry name" value="SET_dom"/>
</dbReference>
<organism evidence="2 3">
    <name type="scientific">Apiospora rasikravindrae</name>
    <dbReference type="NCBI Taxonomy" id="990691"/>
    <lineage>
        <taxon>Eukaryota</taxon>
        <taxon>Fungi</taxon>
        <taxon>Dikarya</taxon>
        <taxon>Ascomycota</taxon>
        <taxon>Pezizomycotina</taxon>
        <taxon>Sordariomycetes</taxon>
        <taxon>Xylariomycetidae</taxon>
        <taxon>Amphisphaeriales</taxon>
        <taxon>Apiosporaceae</taxon>
        <taxon>Apiospora</taxon>
    </lineage>
</organism>
<comment type="caution">
    <text evidence="2">The sequence shown here is derived from an EMBL/GenBank/DDBJ whole genome shotgun (WGS) entry which is preliminary data.</text>
</comment>
<reference evidence="2 3" key="1">
    <citation type="submission" date="2023-01" db="EMBL/GenBank/DDBJ databases">
        <title>Analysis of 21 Apiospora genomes using comparative genomics revels a genus with tremendous synthesis potential of carbohydrate active enzymes and secondary metabolites.</title>
        <authorList>
            <person name="Sorensen T."/>
        </authorList>
    </citation>
    <scope>NUCLEOTIDE SEQUENCE [LARGE SCALE GENOMIC DNA]</scope>
    <source>
        <strain evidence="2 3">CBS 33761</strain>
    </source>
</reference>
<dbReference type="PROSITE" id="PS50280">
    <property type="entry name" value="SET"/>
    <property type="match status" value="1"/>
</dbReference>
<evidence type="ECO:0000313" key="3">
    <source>
        <dbReference type="Proteomes" id="UP001444661"/>
    </source>
</evidence>
<dbReference type="SUPFAM" id="SSF82199">
    <property type="entry name" value="SET domain"/>
    <property type="match status" value="1"/>
</dbReference>
<dbReference type="Proteomes" id="UP001444661">
    <property type="component" value="Unassembled WGS sequence"/>
</dbReference>
<dbReference type="SMART" id="SM00317">
    <property type="entry name" value="SET"/>
    <property type="match status" value="1"/>
</dbReference>
<dbReference type="PANTHER" id="PTHR47643">
    <property type="entry name" value="TPR DOMAIN PROTEIN (AFU_ORTHOLOGUE AFUA_5G12710)"/>
    <property type="match status" value="1"/>
</dbReference>